<dbReference type="GO" id="GO:0032991">
    <property type="term" value="C:protein-containing complex"/>
    <property type="evidence" value="ECO:0007669"/>
    <property type="project" value="UniProtKB-ARBA"/>
</dbReference>
<dbReference type="VEuPathDB" id="VectorBase:LOC119164850"/>
<comment type="caution">
    <text evidence="3">The sequence shown here is derived from an EMBL/GenBank/DDBJ whole genome shotgun (WGS) entry which is preliminary data.</text>
</comment>
<proteinExistence type="predicted"/>
<reference evidence="3" key="2">
    <citation type="submission" date="2021-09" db="EMBL/GenBank/DDBJ databases">
        <authorList>
            <person name="Jia N."/>
            <person name="Wang J."/>
            <person name="Shi W."/>
            <person name="Du L."/>
            <person name="Sun Y."/>
            <person name="Zhan W."/>
            <person name="Jiang J."/>
            <person name="Wang Q."/>
            <person name="Zhang B."/>
            <person name="Ji P."/>
            <person name="Sakyi L.B."/>
            <person name="Cui X."/>
            <person name="Yuan T."/>
            <person name="Jiang B."/>
            <person name="Yang W."/>
            <person name="Lam T.T.-Y."/>
            <person name="Chang Q."/>
            <person name="Ding S."/>
            <person name="Wang X."/>
            <person name="Zhu J."/>
            <person name="Ruan X."/>
            <person name="Zhao L."/>
            <person name="Wei J."/>
            <person name="Que T."/>
            <person name="Du C."/>
            <person name="Cheng J."/>
            <person name="Dai P."/>
            <person name="Han X."/>
            <person name="Huang E."/>
            <person name="Gao Y."/>
            <person name="Liu J."/>
            <person name="Shao H."/>
            <person name="Ye R."/>
            <person name="Li L."/>
            <person name="Wei W."/>
            <person name="Wang X."/>
            <person name="Wang C."/>
            <person name="Huo Q."/>
            <person name="Li W."/>
            <person name="Guo W."/>
            <person name="Chen H."/>
            <person name="Chen S."/>
            <person name="Zhou L."/>
            <person name="Zhou L."/>
            <person name="Ni X."/>
            <person name="Tian J."/>
            <person name="Zhou Y."/>
            <person name="Sheng Y."/>
            <person name="Liu T."/>
            <person name="Pan Y."/>
            <person name="Xia L."/>
            <person name="Li J."/>
            <person name="Zhao F."/>
            <person name="Cao W."/>
        </authorList>
    </citation>
    <scope>NUCLEOTIDE SEQUENCE</scope>
    <source>
        <strain evidence="3">Rmic-2018</strain>
        <tissue evidence="3">Larvae</tissue>
    </source>
</reference>
<dbReference type="VEuPathDB" id="VectorBase:LOC119184933"/>
<dbReference type="EMBL" id="JABSTU010000005">
    <property type="protein sequence ID" value="KAH8031909.1"/>
    <property type="molecule type" value="Genomic_DNA"/>
</dbReference>
<keyword evidence="4" id="KW-1185">Reference proteome</keyword>
<evidence type="ECO:0000313" key="3">
    <source>
        <dbReference type="EMBL" id="KAH8031909.1"/>
    </source>
</evidence>
<accession>A0A9J6ECT9</accession>
<dbReference type="InterPro" id="IPR013642">
    <property type="entry name" value="CLCA_N"/>
</dbReference>
<protein>
    <recommendedName>
        <fullName evidence="2">VWFA domain-containing protein</fullName>
    </recommendedName>
</protein>
<reference evidence="3" key="1">
    <citation type="journal article" date="2020" name="Cell">
        <title>Large-Scale Comparative Analyses of Tick Genomes Elucidate Their Genetic Diversity and Vector Capacities.</title>
        <authorList>
            <consortium name="Tick Genome and Microbiome Consortium (TIGMIC)"/>
            <person name="Jia N."/>
            <person name="Wang J."/>
            <person name="Shi W."/>
            <person name="Du L."/>
            <person name="Sun Y."/>
            <person name="Zhan W."/>
            <person name="Jiang J.F."/>
            <person name="Wang Q."/>
            <person name="Zhang B."/>
            <person name="Ji P."/>
            <person name="Bell-Sakyi L."/>
            <person name="Cui X.M."/>
            <person name="Yuan T.T."/>
            <person name="Jiang B.G."/>
            <person name="Yang W.F."/>
            <person name="Lam T.T."/>
            <person name="Chang Q.C."/>
            <person name="Ding S.J."/>
            <person name="Wang X.J."/>
            <person name="Zhu J.G."/>
            <person name="Ruan X.D."/>
            <person name="Zhao L."/>
            <person name="Wei J.T."/>
            <person name="Ye R.Z."/>
            <person name="Que T.C."/>
            <person name="Du C.H."/>
            <person name="Zhou Y.H."/>
            <person name="Cheng J.X."/>
            <person name="Dai P.F."/>
            <person name="Guo W.B."/>
            <person name="Han X.H."/>
            <person name="Huang E.J."/>
            <person name="Li L.F."/>
            <person name="Wei W."/>
            <person name="Gao Y.C."/>
            <person name="Liu J.Z."/>
            <person name="Shao H.Z."/>
            <person name="Wang X."/>
            <person name="Wang C.C."/>
            <person name="Yang T.C."/>
            <person name="Huo Q.B."/>
            <person name="Li W."/>
            <person name="Chen H.Y."/>
            <person name="Chen S.E."/>
            <person name="Zhou L.G."/>
            <person name="Ni X.B."/>
            <person name="Tian J.H."/>
            <person name="Sheng Y."/>
            <person name="Liu T."/>
            <person name="Pan Y.S."/>
            <person name="Xia L.Y."/>
            <person name="Li J."/>
            <person name="Zhao F."/>
            <person name="Cao W.C."/>
        </authorList>
    </citation>
    <scope>NUCLEOTIDE SEQUENCE</scope>
    <source>
        <strain evidence="3">Rmic-2018</strain>
    </source>
</reference>
<sequence>MYKEHTNLALGYFWVLISKGVPIRFCKGPWAYLDPHSLGEIVENPPLLSKYWISRHKRTSGLALGRNDGPNPDLSWTRTANPRMVRLQAHPHDGRCPREKQPDYPRQQIRRSPAPAGSRPQLHCCVPLICVNTLEIDKTDGGYKDLLISINQDVPYNETIVENIKASYVFVHEWAHFRYGVFDEYGRRDDDKYPLTYCDGKEVKLNACSKRLRYIPKLPSGKWCKLNKATCTFSKDCPIRFTTSAKDPVESSIMFMPYVANVSQFCDSSNGVRAHNPNAPNKQNAVCKKRSTWEVISENEDFKGLSKPDLSKNIEVSFEETQQREDLPQRVVLVLDVSISMDRMNRLTFLKEAATRYIQDIADGSKRLAIVTFSTTATVHHTLMPVNVNTRRGFVDAVEKLQTNGHYMHWLRPPTSTRGE</sequence>
<dbReference type="InterPro" id="IPR051266">
    <property type="entry name" value="CLCR"/>
</dbReference>
<dbReference type="Proteomes" id="UP000821866">
    <property type="component" value="Chromosome 3"/>
</dbReference>
<dbReference type="AlphaFoldDB" id="A0A9J6ECT9"/>
<dbReference type="InterPro" id="IPR036465">
    <property type="entry name" value="vWFA_dom_sf"/>
</dbReference>
<gene>
    <name evidence="3" type="ORF">HPB51_022107</name>
</gene>
<dbReference type="PANTHER" id="PTHR10579:SF177">
    <property type="entry name" value="CALCIUM-ACTIVATED CHLORIDE CHANNEL REGULATOR 4-LIKE PROTEIN"/>
    <property type="match status" value="1"/>
</dbReference>
<dbReference type="InterPro" id="IPR002035">
    <property type="entry name" value="VWF_A"/>
</dbReference>
<feature type="compositionally biased region" description="Basic and acidic residues" evidence="1">
    <location>
        <begin position="90"/>
        <end position="103"/>
    </location>
</feature>
<evidence type="ECO:0000256" key="1">
    <source>
        <dbReference type="SAM" id="MobiDB-lite"/>
    </source>
</evidence>
<dbReference type="Pfam" id="PF08434">
    <property type="entry name" value="CLCA"/>
    <property type="match status" value="1"/>
</dbReference>
<evidence type="ECO:0000313" key="4">
    <source>
        <dbReference type="Proteomes" id="UP000821866"/>
    </source>
</evidence>
<feature type="domain" description="VWFA" evidence="2">
    <location>
        <begin position="330"/>
        <end position="402"/>
    </location>
</feature>
<evidence type="ECO:0000259" key="2">
    <source>
        <dbReference type="PROSITE" id="PS50234"/>
    </source>
</evidence>
<dbReference type="PANTHER" id="PTHR10579">
    <property type="entry name" value="CALCIUM-ACTIVATED CHLORIDE CHANNEL REGULATOR"/>
    <property type="match status" value="1"/>
</dbReference>
<feature type="region of interest" description="Disordered" evidence="1">
    <location>
        <begin position="88"/>
        <end position="118"/>
    </location>
</feature>
<organism evidence="3 4">
    <name type="scientific">Rhipicephalus microplus</name>
    <name type="common">Cattle tick</name>
    <name type="synonym">Boophilus microplus</name>
    <dbReference type="NCBI Taxonomy" id="6941"/>
    <lineage>
        <taxon>Eukaryota</taxon>
        <taxon>Metazoa</taxon>
        <taxon>Ecdysozoa</taxon>
        <taxon>Arthropoda</taxon>
        <taxon>Chelicerata</taxon>
        <taxon>Arachnida</taxon>
        <taxon>Acari</taxon>
        <taxon>Parasitiformes</taxon>
        <taxon>Ixodida</taxon>
        <taxon>Ixodoidea</taxon>
        <taxon>Ixodidae</taxon>
        <taxon>Rhipicephalinae</taxon>
        <taxon>Rhipicephalus</taxon>
        <taxon>Boophilus</taxon>
    </lineage>
</organism>
<name>A0A9J6ECT9_RHIMP</name>
<dbReference type="Gene3D" id="3.40.50.410">
    <property type="entry name" value="von Willebrand factor, type A domain"/>
    <property type="match status" value="1"/>
</dbReference>
<dbReference type="PROSITE" id="PS50234">
    <property type="entry name" value="VWFA"/>
    <property type="match status" value="1"/>
</dbReference>
<dbReference type="SUPFAM" id="SSF53300">
    <property type="entry name" value="vWA-like"/>
    <property type="match status" value="1"/>
</dbReference>